<proteinExistence type="predicted"/>
<dbReference type="STRING" id="693986.MOC_4463"/>
<accession>A0A089P2C5</accession>
<protein>
    <submittedName>
        <fullName evidence="1">Protein of unassigned function</fullName>
    </submittedName>
</protein>
<reference evidence="1 2" key="1">
    <citation type="journal article" date="2014" name="PLoS ONE">
        <title>Genome Information of Methylobacterium oryzae, a Plant-Probiotic Methylotroph in the Phyllosphere.</title>
        <authorList>
            <person name="Kwak M.J."/>
            <person name="Jeong H."/>
            <person name="Madhaiyan M."/>
            <person name="Lee Y."/>
            <person name="Sa T.M."/>
            <person name="Oh T.K."/>
            <person name="Kim J.F."/>
        </authorList>
    </citation>
    <scope>NUCLEOTIDE SEQUENCE [LARGE SCALE GENOMIC DNA]</scope>
    <source>
        <strain evidence="1 2">CBMB20</strain>
    </source>
</reference>
<organism evidence="1 2">
    <name type="scientific">Methylobacterium oryzae CBMB20</name>
    <dbReference type="NCBI Taxonomy" id="693986"/>
    <lineage>
        <taxon>Bacteria</taxon>
        <taxon>Pseudomonadati</taxon>
        <taxon>Pseudomonadota</taxon>
        <taxon>Alphaproteobacteria</taxon>
        <taxon>Hyphomicrobiales</taxon>
        <taxon>Methylobacteriaceae</taxon>
        <taxon>Methylobacterium</taxon>
    </lineage>
</organism>
<name>A0A089P2C5_9HYPH</name>
<evidence type="ECO:0000313" key="1">
    <source>
        <dbReference type="EMBL" id="AIQ92218.1"/>
    </source>
</evidence>
<sequence>MVTNLLRCCRGLESRIHHPDTGPAAQRAVRMSVRTERALMLGP</sequence>
<dbReference type="HOGENOM" id="CLU_3235940_0_0_5"/>
<gene>
    <name evidence="1" type="ORF">MOC_4463</name>
</gene>
<dbReference type="AlphaFoldDB" id="A0A089P2C5"/>
<dbReference type="Proteomes" id="UP000029492">
    <property type="component" value="Chromosome"/>
</dbReference>
<keyword evidence="2" id="KW-1185">Reference proteome</keyword>
<dbReference type="EMBL" id="CP003811">
    <property type="protein sequence ID" value="AIQ92218.1"/>
    <property type="molecule type" value="Genomic_DNA"/>
</dbReference>
<evidence type="ECO:0000313" key="2">
    <source>
        <dbReference type="Proteomes" id="UP000029492"/>
    </source>
</evidence>
<dbReference type="KEGG" id="mor:MOC_4463"/>